<name>A0AAE1E112_9GAST</name>
<evidence type="ECO:0000313" key="3">
    <source>
        <dbReference type="Proteomes" id="UP001283361"/>
    </source>
</evidence>
<dbReference type="EMBL" id="JAWDGP010001711">
    <property type="protein sequence ID" value="KAK3788923.1"/>
    <property type="molecule type" value="Genomic_DNA"/>
</dbReference>
<dbReference type="Proteomes" id="UP001283361">
    <property type="component" value="Unassembled WGS sequence"/>
</dbReference>
<sequence>MAGWPEQLEQATHRDSSCQAGRGPGPHHPGLHPAASRSDNRLPTRHFRLVRSILADGHVTAARTRRVPYHRPPAGQRLSCAALTAGQC</sequence>
<comment type="caution">
    <text evidence="2">The sequence shown here is derived from an EMBL/GenBank/DDBJ whole genome shotgun (WGS) entry which is preliminary data.</text>
</comment>
<evidence type="ECO:0000256" key="1">
    <source>
        <dbReference type="SAM" id="MobiDB-lite"/>
    </source>
</evidence>
<protein>
    <submittedName>
        <fullName evidence="2">Uncharacterized protein</fullName>
    </submittedName>
</protein>
<keyword evidence="3" id="KW-1185">Reference proteome</keyword>
<evidence type="ECO:0000313" key="2">
    <source>
        <dbReference type="EMBL" id="KAK3788923.1"/>
    </source>
</evidence>
<reference evidence="2" key="1">
    <citation type="journal article" date="2023" name="G3 (Bethesda)">
        <title>A reference genome for the long-term kleptoplast-retaining sea slug Elysia crispata morphotype clarki.</title>
        <authorList>
            <person name="Eastman K.E."/>
            <person name="Pendleton A.L."/>
            <person name="Shaikh M.A."/>
            <person name="Suttiyut T."/>
            <person name="Ogas R."/>
            <person name="Tomko P."/>
            <person name="Gavelis G."/>
            <person name="Widhalm J.R."/>
            <person name="Wisecaver J.H."/>
        </authorList>
    </citation>
    <scope>NUCLEOTIDE SEQUENCE</scope>
    <source>
        <strain evidence="2">ECLA1</strain>
    </source>
</reference>
<dbReference type="AlphaFoldDB" id="A0AAE1E112"/>
<accession>A0AAE1E112</accession>
<organism evidence="2 3">
    <name type="scientific">Elysia crispata</name>
    <name type="common">lettuce slug</name>
    <dbReference type="NCBI Taxonomy" id="231223"/>
    <lineage>
        <taxon>Eukaryota</taxon>
        <taxon>Metazoa</taxon>
        <taxon>Spiralia</taxon>
        <taxon>Lophotrochozoa</taxon>
        <taxon>Mollusca</taxon>
        <taxon>Gastropoda</taxon>
        <taxon>Heterobranchia</taxon>
        <taxon>Euthyneura</taxon>
        <taxon>Panpulmonata</taxon>
        <taxon>Sacoglossa</taxon>
        <taxon>Placobranchoidea</taxon>
        <taxon>Plakobranchidae</taxon>
        <taxon>Elysia</taxon>
    </lineage>
</organism>
<proteinExistence type="predicted"/>
<feature type="region of interest" description="Disordered" evidence="1">
    <location>
        <begin position="1"/>
        <end position="44"/>
    </location>
</feature>
<gene>
    <name evidence="2" type="ORF">RRG08_010172</name>
</gene>